<protein>
    <submittedName>
        <fullName evidence="1">Uncharacterized protein</fullName>
    </submittedName>
</protein>
<evidence type="ECO:0000313" key="2">
    <source>
        <dbReference type="Proteomes" id="UP000480178"/>
    </source>
</evidence>
<dbReference type="EMBL" id="CP048222">
    <property type="protein sequence ID" value="QHT67698.1"/>
    <property type="molecule type" value="Genomic_DNA"/>
</dbReference>
<dbReference type="RefSeq" id="WP_162443721.1">
    <property type="nucleotide sequence ID" value="NZ_CP048222.1"/>
</dbReference>
<dbReference type="Proteomes" id="UP000480178">
    <property type="component" value="Chromosome"/>
</dbReference>
<sequence length="121" mass="13474">MQRAISILLIFCVLMQSFSRLSIIAGYELNKDIIARVLCINKAEPENTCQGKCYLAKQLKQADKHEHLPSGNVKAKADVLFIHQGINFRFTGLIALITPVSFYLSCTYTAPSQAVFTPPKV</sequence>
<name>A0A6C0GI75_9BACT</name>
<gene>
    <name evidence="1" type="ORF">GXP67_14195</name>
</gene>
<evidence type="ECO:0000313" key="1">
    <source>
        <dbReference type="EMBL" id="QHT67698.1"/>
    </source>
</evidence>
<dbReference type="AlphaFoldDB" id="A0A6C0GI75"/>
<keyword evidence="2" id="KW-1185">Reference proteome</keyword>
<organism evidence="1 2">
    <name type="scientific">Rhodocytophaga rosea</name>
    <dbReference type="NCBI Taxonomy" id="2704465"/>
    <lineage>
        <taxon>Bacteria</taxon>
        <taxon>Pseudomonadati</taxon>
        <taxon>Bacteroidota</taxon>
        <taxon>Cytophagia</taxon>
        <taxon>Cytophagales</taxon>
        <taxon>Rhodocytophagaceae</taxon>
        <taxon>Rhodocytophaga</taxon>
    </lineage>
</organism>
<proteinExistence type="predicted"/>
<reference evidence="1 2" key="1">
    <citation type="submission" date="2020-01" db="EMBL/GenBank/DDBJ databases">
        <authorList>
            <person name="Kim M.K."/>
        </authorList>
    </citation>
    <scope>NUCLEOTIDE SEQUENCE [LARGE SCALE GENOMIC DNA]</scope>
    <source>
        <strain evidence="1 2">172606-1</strain>
    </source>
</reference>
<accession>A0A6C0GI75</accession>
<dbReference type="KEGG" id="rhoz:GXP67_14195"/>